<dbReference type="InterPro" id="IPR010663">
    <property type="entry name" value="Znf_FPG/IleRS"/>
</dbReference>
<evidence type="ECO:0000256" key="13">
    <source>
        <dbReference type="SAM" id="MobiDB-lite"/>
    </source>
</evidence>
<evidence type="ECO:0000256" key="2">
    <source>
        <dbReference type="ARBA" id="ARBA00022490"/>
    </source>
</evidence>
<dbReference type="Gene3D" id="1.10.730.20">
    <property type="match status" value="1"/>
</dbReference>
<comment type="cofactor">
    <cofactor evidence="12">
        <name>Zn(2+)</name>
        <dbReference type="ChEBI" id="CHEBI:29105"/>
    </cofactor>
    <text evidence="12">Binds 1 zinc ion per subunit.</text>
</comment>
<evidence type="ECO:0000259" key="14">
    <source>
        <dbReference type="Pfam" id="PF00133"/>
    </source>
</evidence>
<feature type="domain" description="Aminoacyl-tRNA synthetase class Ia" evidence="14">
    <location>
        <begin position="45"/>
        <end position="673"/>
    </location>
</feature>
<evidence type="ECO:0000256" key="4">
    <source>
        <dbReference type="ARBA" id="ARBA00022723"/>
    </source>
</evidence>
<dbReference type="InterPro" id="IPR014729">
    <property type="entry name" value="Rossmann-like_a/b/a_fold"/>
</dbReference>
<evidence type="ECO:0000313" key="17">
    <source>
        <dbReference type="EMBL" id="MCS0606948.1"/>
    </source>
</evidence>
<feature type="binding site" evidence="12">
    <location>
        <position position="930"/>
    </location>
    <ligand>
        <name>Zn(2+)</name>
        <dbReference type="ChEBI" id="CHEBI:29105"/>
    </ligand>
</feature>
<organism evidence="17 18">
    <name type="scientific">Massilia solisilvae</name>
    <dbReference type="NCBI Taxonomy" id="1811225"/>
    <lineage>
        <taxon>Bacteria</taxon>
        <taxon>Pseudomonadati</taxon>
        <taxon>Pseudomonadota</taxon>
        <taxon>Betaproteobacteria</taxon>
        <taxon>Burkholderiales</taxon>
        <taxon>Oxalobacteraceae</taxon>
        <taxon>Telluria group</taxon>
        <taxon>Massilia</taxon>
    </lineage>
</organism>
<accession>A0ABT2BGA4</accession>
<dbReference type="SUPFAM" id="SSF50677">
    <property type="entry name" value="ValRS/IleRS/LeuRS editing domain"/>
    <property type="match status" value="1"/>
</dbReference>
<evidence type="ECO:0000256" key="8">
    <source>
        <dbReference type="ARBA" id="ARBA00022917"/>
    </source>
</evidence>
<feature type="binding site" evidence="12">
    <location>
        <position position="638"/>
    </location>
    <ligand>
        <name>ATP</name>
        <dbReference type="ChEBI" id="CHEBI:30616"/>
    </ligand>
</feature>
<feature type="short sequence motif" description="'KMSKS' region" evidence="12">
    <location>
        <begin position="635"/>
        <end position="639"/>
    </location>
</feature>
<feature type="binding site" evidence="12">
    <location>
        <position position="927"/>
    </location>
    <ligand>
        <name>Zn(2+)</name>
        <dbReference type="ChEBI" id="CHEBI:29105"/>
    </ligand>
</feature>
<dbReference type="InterPro" id="IPR023585">
    <property type="entry name" value="Ile-tRNA-ligase_type1"/>
</dbReference>
<evidence type="ECO:0000256" key="9">
    <source>
        <dbReference type="ARBA" id="ARBA00023146"/>
    </source>
</evidence>
<evidence type="ECO:0000256" key="11">
    <source>
        <dbReference type="ARBA" id="ARBA00048359"/>
    </source>
</evidence>
<feature type="binding site" evidence="12">
    <location>
        <position position="950"/>
    </location>
    <ligand>
        <name>Zn(2+)</name>
        <dbReference type="ChEBI" id="CHEBI:29105"/>
    </ligand>
</feature>
<comment type="function">
    <text evidence="10 12">Catalyzes the attachment of isoleucine to tRNA(Ile). As IleRS can inadvertently accommodate and process structurally similar amino acids such as valine, to avoid such errors it has two additional distinct tRNA(Ile)-dependent editing activities. One activity is designated as 'pretransfer' editing and involves the hydrolysis of activated Val-AMP. The other activity is designated 'posttransfer' editing and involves deacylation of mischarged Val-tRNA(Ile).</text>
</comment>
<keyword evidence="7 12" id="KW-0067">ATP-binding</keyword>
<dbReference type="Pfam" id="PF06827">
    <property type="entry name" value="zf-FPG_IleRS"/>
    <property type="match status" value="1"/>
</dbReference>
<evidence type="ECO:0000256" key="6">
    <source>
        <dbReference type="ARBA" id="ARBA00022833"/>
    </source>
</evidence>
<evidence type="ECO:0000256" key="12">
    <source>
        <dbReference type="HAMAP-Rule" id="MF_02002"/>
    </source>
</evidence>
<dbReference type="InterPro" id="IPR050081">
    <property type="entry name" value="Ile-tRNA_ligase"/>
</dbReference>
<name>A0ABT2BGA4_9BURK</name>
<dbReference type="PANTHER" id="PTHR42765:SF1">
    <property type="entry name" value="ISOLEUCINE--TRNA LIGASE, MITOCHONDRIAL"/>
    <property type="match status" value="1"/>
</dbReference>
<dbReference type="CDD" id="cd07960">
    <property type="entry name" value="Anticodon_Ia_Ile_BEm"/>
    <property type="match status" value="1"/>
</dbReference>
<dbReference type="EMBL" id="JANUGV010000001">
    <property type="protein sequence ID" value="MCS0606948.1"/>
    <property type="molecule type" value="Genomic_DNA"/>
</dbReference>
<dbReference type="Pfam" id="PF00133">
    <property type="entry name" value="tRNA-synt_1"/>
    <property type="match status" value="1"/>
</dbReference>
<dbReference type="Gene3D" id="3.40.50.620">
    <property type="entry name" value="HUPs"/>
    <property type="match status" value="2"/>
</dbReference>
<dbReference type="SUPFAM" id="SSF52374">
    <property type="entry name" value="Nucleotidylyl transferase"/>
    <property type="match status" value="1"/>
</dbReference>
<reference evidence="17 18" key="1">
    <citation type="submission" date="2022-08" db="EMBL/GenBank/DDBJ databases">
        <title>Reclassification of Massilia species as members of the genera Telluria, Duganella, Pseudoduganella, Mokoshia gen. nov. and Zemynaea gen. nov. using orthogonal and non-orthogonal genome-based approaches.</title>
        <authorList>
            <person name="Bowman J.P."/>
        </authorList>
    </citation>
    <scope>NUCLEOTIDE SEQUENCE [LARGE SCALE GENOMIC DNA]</scope>
    <source>
        <strain evidence="17 18">JCM 31607</strain>
    </source>
</reference>
<dbReference type="Proteomes" id="UP001205861">
    <property type="component" value="Unassembled WGS sequence"/>
</dbReference>
<keyword evidence="5 12" id="KW-0547">Nucleotide-binding</keyword>
<dbReference type="Pfam" id="PF08264">
    <property type="entry name" value="Anticodon_1"/>
    <property type="match status" value="1"/>
</dbReference>
<dbReference type="InterPro" id="IPR002300">
    <property type="entry name" value="aa-tRNA-synth_Ia"/>
</dbReference>
<evidence type="ECO:0000259" key="15">
    <source>
        <dbReference type="Pfam" id="PF06827"/>
    </source>
</evidence>
<dbReference type="InterPro" id="IPR009080">
    <property type="entry name" value="tRNAsynth_Ia_anticodon-bd"/>
</dbReference>
<dbReference type="RefSeq" id="WP_258854729.1">
    <property type="nucleotide sequence ID" value="NZ_JANUGV010000001.1"/>
</dbReference>
<evidence type="ECO:0000256" key="7">
    <source>
        <dbReference type="ARBA" id="ARBA00022840"/>
    </source>
</evidence>
<evidence type="ECO:0000256" key="3">
    <source>
        <dbReference type="ARBA" id="ARBA00022598"/>
    </source>
</evidence>
<dbReference type="InterPro" id="IPR033708">
    <property type="entry name" value="Anticodon_Ile_BEm"/>
</dbReference>
<comment type="subunit">
    <text evidence="12">Monomer.</text>
</comment>
<dbReference type="InterPro" id="IPR013155">
    <property type="entry name" value="M/V/L/I-tRNA-synth_anticd-bd"/>
</dbReference>
<keyword evidence="3 12" id="KW-0436">Ligase</keyword>
<evidence type="ECO:0000259" key="16">
    <source>
        <dbReference type="Pfam" id="PF08264"/>
    </source>
</evidence>
<evidence type="ECO:0000256" key="5">
    <source>
        <dbReference type="ARBA" id="ARBA00022741"/>
    </source>
</evidence>
<dbReference type="GO" id="GO:0004822">
    <property type="term" value="F:isoleucine-tRNA ligase activity"/>
    <property type="evidence" value="ECO:0007669"/>
    <property type="project" value="UniProtKB-EC"/>
</dbReference>
<dbReference type="Gene3D" id="1.10.10.830">
    <property type="entry name" value="Ile-tRNA synthetase CP2 domain-like"/>
    <property type="match status" value="1"/>
</dbReference>
<dbReference type="InterPro" id="IPR009008">
    <property type="entry name" value="Val/Leu/Ile-tRNA-synth_edit"/>
</dbReference>
<keyword evidence="4 12" id="KW-0479">Metal-binding</keyword>
<gene>
    <name evidence="12 17" type="primary">ileS</name>
    <name evidence="17" type="ORF">NX773_02065</name>
</gene>
<keyword evidence="18" id="KW-1185">Reference proteome</keyword>
<evidence type="ECO:0000256" key="1">
    <source>
        <dbReference type="ARBA" id="ARBA00006887"/>
    </source>
</evidence>
<feature type="short sequence motif" description="'HIGH' region" evidence="12">
    <location>
        <begin position="75"/>
        <end position="85"/>
    </location>
</feature>
<comment type="similarity">
    <text evidence="1 12">Belongs to the class-I aminoacyl-tRNA synthetase family. IleS type 1 subfamily.</text>
</comment>
<comment type="catalytic activity">
    <reaction evidence="11 12">
        <text>tRNA(Ile) + L-isoleucine + ATP = L-isoleucyl-tRNA(Ile) + AMP + diphosphate</text>
        <dbReference type="Rhea" id="RHEA:11060"/>
        <dbReference type="Rhea" id="RHEA-COMP:9666"/>
        <dbReference type="Rhea" id="RHEA-COMP:9695"/>
        <dbReference type="ChEBI" id="CHEBI:30616"/>
        <dbReference type="ChEBI" id="CHEBI:33019"/>
        <dbReference type="ChEBI" id="CHEBI:58045"/>
        <dbReference type="ChEBI" id="CHEBI:78442"/>
        <dbReference type="ChEBI" id="CHEBI:78528"/>
        <dbReference type="ChEBI" id="CHEBI:456215"/>
        <dbReference type="EC" id="6.1.1.5"/>
    </reaction>
</comment>
<proteinExistence type="inferred from homology"/>
<dbReference type="InterPro" id="IPR001412">
    <property type="entry name" value="aa-tRNA-synth_I_CS"/>
</dbReference>
<dbReference type="HAMAP" id="MF_02002">
    <property type="entry name" value="Ile_tRNA_synth_type1"/>
    <property type="match status" value="1"/>
</dbReference>
<dbReference type="PROSITE" id="PS00178">
    <property type="entry name" value="AA_TRNA_LIGASE_I"/>
    <property type="match status" value="1"/>
</dbReference>
<feature type="region of interest" description="Disordered" evidence="13">
    <location>
        <begin position="1"/>
        <end position="26"/>
    </location>
</feature>
<comment type="caution">
    <text evidence="17">The sequence shown here is derived from an EMBL/GenBank/DDBJ whole genome shotgun (WGS) entry which is preliminary data.</text>
</comment>
<dbReference type="EC" id="6.1.1.5" evidence="12"/>
<feature type="domain" description="Zinc finger FPG/IleRS-type" evidence="15">
    <location>
        <begin position="926"/>
        <end position="953"/>
    </location>
</feature>
<feature type="binding site" evidence="12">
    <location>
        <position position="947"/>
    </location>
    <ligand>
        <name>Zn(2+)</name>
        <dbReference type="ChEBI" id="CHEBI:29105"/>
    </ligand>
</feature>
<dbReference type="Gene3D" id="3.90.740.10">
    <property type="entry name" value="Valyl/Leucyl/Isoleucyl-tRNA synthetase, editing domain"/>
    <property type="match status" value="1"/>
</dbReference>
<sequence>MSDNSKPVQNKPAKAADKPQSKYPVNMPDTAFPMRGDLAKREPGWVKQWQDKKIYQRIRKAAAGRPRFVLHDGPPYANGDIHLGHAVNKILKDMVVKSRTIAGFDAPYVPGWDCHGMPIEIQIEKLYGKNLPTAEVLQKARAYAHEQIDRQRAGFIRLGVLGQWENPYMTMAHGNEADELRALGKLLDKGYVYRGLKPVNWCFDCGSALAEAEVEYQDKRDPAIDVGFPFAEPDKLAAAFALPKLPQWDGYIVIWTTTPWTIPSNQALNVHPEVTYALVQAERDGKPLLLILAEDLVQSCLERYKLEGQVIATTVGETLAGIRFKHPLHNADKFYDRTSPVYLADYVTTDSGTGVVHSAPAYGIEDFQSCKAHGMKDDDILKPVMGDGRYASTLPLFGGMTIWEASKPICAALTEAGALFELKMFDHSYMHCWRHKTPIVYRATSQWFAGMDVTPKDGGATLRETALAGIEQTQFFPDWGKARLHGMIANRPDWTLSRQRQWGVPMAFFIHKETGDLHPRTAQLLEQVAKLIEKDGIDAWHKLDPKDLLGEDAAHYEKNRDTLDVWFDSGTTHFTVLRGSHKEESHFPADLYLEGSDQHRGWFHSSLLTASMLDGRPPYKALLTHGFTVDEHGRKMSKSLGNVLSPQKISDTLGADILRLWVASTDYTGELALSEEILKRVTEAYRRIRNTLRFLLANTSDFDPATNAVPVADMLEIDRWAIAMTEQLQKDVAASFDRYEFHPVVARLQNYCSEDLGGFYLDVLKDRLYTTGLDSRARRSAQTALWHMTHALLRVMAPILSFTAEEAWAVFAGAEGYQASMETIFTQTLWTFPQVADGEALLAKYTELRAVRAAVTKELEELRAAGKIGSSLQAELVIKAAGEKYKLLDSLGDDLKFVFITSQAKALQAAGEAEESVAVTASEAPKCERCWHYRADVGSHHEHPGLCGRCVSNLFGAGEDRRFA</sequence>
<dbReference type="PRINTS" id="PR00984">
    <property type="entry name" value="TRNASYNTHILE"/>
</dbReference>
<evidence type="ECO:0000313" key="18">
    <source>
        <dbReference type="Proteomes" id="UP001205861"/>
    </source>
</evidence>
<feature type="domain" description="Methionyl/Valyl/Leucyl/Isoleucyl-tRNA synthetase anticodon-binding" evidence="16">
    <location>
        <begin position="718"/>
        <end position="877"/>
    </location>
</feature>
<comment type="subcellular location">
    <subcellularLocation>
        <location evidence="12">Cytoplasm</location>
    </subcellularLocation>
</comment>
<keyword evidence="9 12" id="KW-0030">Aminoacyl-tRNA synthetase</keyword>
<keyword evidence="6 12" id="KW-0862">Zinc</keyword>
<dbReference type="InterPro" id="IPR002301">
    <property type="entry name" value="Ile-tRNA-ligase"/>
</dbReference>
<dbReference type="NCBIfam" id="TIGR00392">
    <property type="entry name" value="ileS"/>
    <property type="match status" value="1"/>
</dbReference>
<dbReference type="SUPFAM" id="SSF47323">
    <property type="entry name" value="Anticodon-binding domain of a subclass of class I aminoacyl-tRNA synthetases"/>
    <property type="match status" value="1"/>
</dbReference>
<protein>
    <recommendedName>
        <fullName evidence="12">Isoleucine--tRNA ligase</fullName>
        <ecNumber evidence="12">6.1.1.5</ecNumber>
    </recommendedName>
    <alternativeName>
        <fullName evidence="12">Isoleucyl-tRNA synthetase</fullName>
        <shortName evidence="12">IleRS</shortName>
    </alternativeName>
</protein>
<keyword evidence="8 12" id="KW-0648">Protein biosynthesis</keyword>
<dbReference type="PANTHER" id="PTHR42765">
    <property type="entry name" value="SOLEUCYL-TRNA SYNTHETASE"/>
    <property type="match status" value="1"/>
</dbReference>
<evidence type="ECO:0000256" key="10">
    <source>
        <dbReference type="ARBA" id="ARBA00025217"/>
    </source>
</evidence>
<keyword evidence="2 12" id="KW-0963">Cytoplasm</keyword>
<feature type="binding site" evidence="12">
    <location>
        <position position="594"/>
    </location>
    <ligand>
        <name>L-isoleucyl-5'-AMP</name>
        <dbReference type="ChEBI" id="CHEBI:178002"/>
    </ligand>
</feature>
<comment type="domain">
    <text evidence="12">IleRS has two distinct active sites: one for aminoacylation and one for editing. The misactivated valine is translocated from the active site to the editing site, which sterically excludes the correctly activated isoleucine. The single editing site contains two valyl binding pockets, one specific for each substrate (Val-AMP or Val-tRNA(Ile)).</text>
</comment>